<dbReference type="OrthoDB" id="41648at2759"/>
<reference evidence="6 7" key="1">
    <citation type="journal article" date="2010" name="Nature">
        <title>The Ectocarpus genome and the independent evolution of multicellularity in brown algae.</title>
        <authorList>
            <person name="Cock J.M."/>
            <person name="Sterck L."/>
            <person name="Rouze P."/>
            <person name="Scornet D."/>
            <person name="Allen A.E."/>
            <person name="Amoutzias G."/>
            <person name="Anthouard V."/>
            <person name="Artiguenave F."/>
            <person name="Aury J.M."/>
            <person name="Badger J.H."/>
            <person name="Beszteri B."/>
            <person name="Billiau K."/>
            <person name="Bonnet E."/>
            <person name="Bothwell J.H."/>
            <person name="Bowler C."/>
            <person name="Boyen C."/>
            <person name="Brownlee C."/>
            <person name="Carrano C.J."/>
            <person name="Charrier B."/>
            <person name="Cho G.Y."/>
            <person name="Coelho S.M."/>
            <person name="Collen J."/>
            <person name="Corre E."/>
            <person name="Da Silva C."/>
            <person name="Delage L."/>
            <person name="Delaroque N."/>
            <person name="Dittami S.M."/>
            <person name="Doulbeau S."/>
            <person name="Elias M."/>
            <person name="Farnham G."/>
            <person name="Gachon C.M."/>
            <person name="Gschloessl B."/>
            <person name="Heesch S."/>
            <person name="Jabbari K."/>
            <person name="Jubin C."/>
            <person name="Kawai H."/>
            <person name="Kimura K."/>
            <person name="Kloareg B."/>
            <person name="Kupper F.C."/>
            <person name="Lang D."/>
            <person name="Le Bail A."/>
            <person name="Leblanc C."/>
            <person name="Lerouge P."/>
            <person name="Lohr M."/>
            <person name="Lopez P.J."/>
            <person name="Martens C."/>
            <person name="Maumus F."/>
            <person name="Michel G."/>
            <person name="Miranda-Saavedra D."/>
            <person name="Morales J."/>
            <person name="Moreau H."/>
            <person name="Motomura T."/>
            <person name="Nagasato C."/>
            <person name="Napoli C.A."/>
            <person name="Nelson D.R."/>
            <person name="Nyvall-Collen P."/>
            <person name="Peters A.F."/>
            <person name="Pommier C."/>
            <person name="Potin P."/>
            <person name="Poulain J."/>
            <person name="Quesneville H."/>
            <person name="Read B."/>
            <person name="Rensing S.A."/>
            <person name="Ritter A."/>
            <person name="Rousvoal S."/>
            <person name="Samanta M."/>
            <person name="Samson G."/>
            <person name="Schroeder D.C."/>
            <person name="Segurens B."/>
            <person name="Strittmatter M."/>
            <person name="Tonon T."/>
            <person name="Tregear J.W."/>
            <person name="Valentin K."/>
            <person name="von Dassow P."/>
            <person name="Yamagishi T."/>
            <person name="Van de Peer Y."/>
            <person name="Wincker P."/>
        </authorList>
    </citation>
    <scope>NUCLEOTIDE SEQUENCE [LARGE SCALE GENOMIC DNA]</scope>
    <source>
        <strain evidence="7">Ec32 / CCAP1310/4</strain>
    </source>
</reference>
<feature type="compositionally biased region" description="Polar residues" evidence="5">
    <location>
        <begin position="731"/>
        <end position="744"/>
    </location>
</feature>
<feature type="region of interest" description="Disordered" evidence="5">
    <location>
        <begin position="357"/>
        <end position="405"/>
    </location>
</feature>
<dbReference type="Gene3D" id="3.80.10.10">
    <property type="entry name" value="Ribonuclease Inhibitor"/>
    <property type="match status" value="2"/>
</dbReference>
<dbReference type="PANTHER" id="PTHR48009:SF4">
    <property type="entry name" value="LEUCINE-RICH REPEAT (LRR) FAMILY PROTEIN"/>
    <property type="match status" value="1"/>
</dbReference>
<evidence type="ECO:0000256" key="3">
    <source>
        <dbReference type="ARBA" id="ARBA00023136"/>
    </source>
</evidence>
<dbReference type="STRING" id="2880.D7FUA2"/>
<feature type="compositionally biased region" description="Basic and acidic residues" evidence="5">
    <location>
        <begin position="717"/>
        <end position="730"/>
    </location>
</feature>
<evidence type="ECO:0000256" key="4">
    <source>
        <dbReference type="SAM" id="Coils"/>
    </source>
</evidence>
<dbReference type="EMBL" id="FN649738">
    <property type="protein sequence ID" value="CBJ31629.1"/>
    <property type="molecule type" value="Genomic_DNA"/>
</dbReference>
<dbReference type="Pfam" id="PF00560">
    <property type="entry name" value="LRR_1"/>
    <property type="match status" value="4"/>
</dbReference>
<evidence type="ECO:0000256" key="5">
    <source>
        <dbReference type="SAM" id="MobiDB-lite"/>
    </source>
</evidence>
<dbReference type="AlphaFoldDB" id="D7FUA2"/>
<protein>
    <submittedName>
        <fullName evidence="6">Leucine rich repeat protein</fullName>
    </submittedName>
</protein>
<dbReference type="PANTHER" id="PTHR48009">
    <property type="entry name" value="LEUCINE-RICH REPEAT (LRR) FAMILY PROTEIN"/>
    <property type="match status" value="1"/>
</dbReference>
<dbReference type="InterPro" id="IPR053213">
    <property type="entry name" value="RLP29"/>
</dbReference>
<keyword evidence="7" id="KW-1185">Reference proteome</keyword>
<keyword evidence="4" id="KW-0175">Coiled coil</keyword>
<organism evidence="6 7">
    <name type="scientific">Ectocarpus siliculosus</name>
    <name type="common">Brown alga</name>
    <name type="synonym">Conferva siliculosa</name>
    <dbReference type="NCBI Taxonomy" id="2880"/>
    <lineage>
        <taxon>Eukaryota</taxon>
        <taxon>Sar</taxon>
        <taxon>Stramenopiles</taxon>
        <taxon>Ochrophyta</taxon>
        <taxon>PX clade</taxon>
        <taxon>Phaeophyceae</taxon>
        <taxon>Ectocarpales</taxon>
        <taxon>Ectocarpaceae</taxon>
        <taxon>Ectocarpus</taxon>
    </lineage>
</organism>
<feature type="coiled-coil region" evidence="4">
    <location>
        <begin position="787"/>
        <end position="835"/>
    </location>
</feature>
<dbReference type="FunFam" id="3.80.10.10:FF:000095">
    <property type="entry name" value="LRR receptor-like serine/threonine-protein kinase GSO1"/>
    <property type="match status" value="1"/>
</dbReference>
<dbReference type="SMART" id="SM00369">
    <property type="entry name" value="LRR_TYP"/>
    <property type="match status" value="7"/>
</dbReference>
<keyword evidence="3" id="KW-0472">Membrane</keyword>
<keyword evidence="2" id="KW-0677">Repeat</keyword>
<dbReference type="EMBL" id="FN648452">
    <property type="protein sequence ID" value="CBJ31629.1"/>
    <property type="molecule type" value="Genomic_DNA"/>
</dbReference>
<dbReference type="InterPro" id="IPR003591">
    <property type="entry name" value="Leu-rich_rpt_typical-subtyp"/>
</dbReference>
<evidence type="ECO:0000313" key="6">
    <source>
        <dbReference type="EMBL" id="CBJ31629.1"/>
    </source>
</evidence>
<dbReference type="eggNOG" id="ENOG502QQYD">
    <property type="taxonomic scope" value="Eukaryota"/>
</dbReference>
<dbReference type="InterPro" id="IPR032675">
    <property type="entry name" value="LRR_dom_sf"/>
</dbReference>
<keyword evidence="1" id="KW-0433">Leucine-rich repeat</keyword>
<evidence type="ECO:0000256" key="2">
    <source>
        <dbReference type="ARBA" id="ARBA00022737"/>
    </source>
</evidence>
<dbReference type="Pfam" id="PF13855">
    <property type="entry name" value="LRR_8"/>
    <property type="match status" value="1"/>
</dbReference>
<dbReference type="Proteomes" id="UP000002630">
    <property type="component" value="Linkage Group LG13"/>
</dbReference>
<evidence type="ECO:0000313" key="7">
    <source>
        <dbReference type="Proteomes" id="UP000002630"/>
    </source>
</evidence>
<proteinExistence type="predicted"/>
<dbReference type="SUPFAM" id="SSF52058">
    <property type="entry name" value="L domain-like"/>
    <property type="match status" value="1"/>
</dbReference>
<gene>
    <name evidence="6" type="ORF">Esi_0269_0028</name>
</gene>
<feature type="region of interest" description="Disordered" evidence="5">
    <location>
        <begin position="717"/>
        <end position="755"/>
    </location>
</feature>
<sequence length="961" mass="102157">MYRVPFFRRAFRSSPSEQVSSIDRAALVALFRSTDGANWKTNSNWNTDAGLATWKGVKVNHAGRVVGLILPDNNLRGPIPEALGALGELKTLVMPRNKLTGSIPGVLRALGKLEMLFLHGNQLSGPIPEVLGALSELKTLAMNDNNLTGSIPGVLGGLGKLKHLGLHGNQLSGSIPGELGGLGNMQTLRLDGNQLTGSIPQALGALTEVRNLDIGDNKLTGSIPGELGGLRKVQILRLDGNQLTGPIPEALGALSELTRLSVDRNKLTGSIPGVLGGLGKLERLGLSGNALSGPIPKALGALSKLDILVINGNKLTGSIPHEFGALRNVKTLHVDSNYLTGGPTRGESLDSWRARLRQQEQAAVREDTKAENPAARTSSSTQGDKPGKTDRATTEPISGSSREADMDHMTQAQISSFSALSTLCGGSHKRLEQVRQLVEALDINRFSPGTGLSETGTLGELNRLVAMAEDLGDMVSRHVMNEDIQRRELALPPGPKAYYTAIRTGLCNAYLAASVVCSSLVCTSKTGRMGTAGKTLEFLSSAVPVVSGLAGLAAAALKAGDRYLQTRRVSKICDIAPDSTDCCLLARTLALQLSDGYVDGTLPTTDTAEERGSHATAGMGGVEGGCGWSQDIGASPDSATEEAVMDWFVEEVADYEPNNVDARKTTAAVQAGRKLGKRHLQTLLKAVGRDCLRGTNTPDEKVKVLVGIILPEAERRVGSTSHVTRERTNHDASSAQPASRQSHAAATRPAVPDGAAKSDIDVAALMERVASMRMRTEATHEELKAGLEASHAKHVELESGLEAAKEENARLKYGLEAANAKNAKLESEMKILNKKVMKPGPDSDSLVASGGGLALKQRQAVTETALDDFLERAQERAPAAGNDVVTLGQLAEAVELLKEVHSKNDELHREHDAKLTRFQGAVDRITRKLAAVSNDLVPQNELREILALHDELLRERSAINR</sequence>
<dbReference type="FunFam" id="3.80.10.10:FF:000041">
    <property type="entry name" value="LRR receptor-like serine/threonine-protein kinase ERECTA"/>
    <property type="match status" value="1"/>
</dbReference>
<accession>D7FUA2</accession>
<dbReference type="InterPro" id="IPR001611">
    <property type="entry name" value="Leu-rich_rpt"/>
</dbReference>
<dbReference type="InParanoid" id="D7FUA2"/>
<name>D7FUA2_ECTSI</name>
<evidence type="ECO:0000256" key="1">
    <source>
        <dbReference type="ARBA" id="ARBA00022614"/>
    </source>
</evidence>